<accession>A0AA43S4G0</accession>
<keyword evidence="2" id="KW-0812">Transmembrane</keyword>
<keyword evidence="2 4" id="KW-0449">Lipoprotein</keyword>
<dbReference type="GeneID" id="83596354"/>
<keyword evidence="2" id="KW-0732">Signal</keyword>
<dbReference type="PANTHER" id="PTHR30203:SF33">
    <property type="entry name" value="BLR4455 PROTEIN"/>
    <property type="match status" value="1"/>
</dbReference>
<dbReference type="EMBL" id="JARXYA010000001">
    <property type="protein sequence ID" value="MDH6502778.1"/>
    <property type="molecule type" value="Genomic_DNA"/>
</dbReference>
<reference evidence="4" key="1">
    <citation type="submission" date="2023-04" db="EMBL/GenBank/DDBJ databases">
        <title>Genome Encyclopedia of Bacteria and Archaea VI: Functional Genomics of Type Strains.</title>
        <authorList>
            <person name="Whitman W."/>
        </authorList>
    </citation>
    <scope>NUCLEOTIDE SEQUENCE</scope>
    <source>
        <strain evidence="4">Enz.4-51</strain>
    </source>
</reference>
<evidence type="ECO:0000313" key="5">
    <source>
        <dbReference type="Proteomes" id="UP001161160"/>
    </source>
</evidence>
<dbReference type="Gene3D" id="2.20.200.10">
    <property type="entry name" value="Outer membrane efflux proteins (OEP)"/>
    <property type="match status" value="1"/>
</dbReference>
<dbReference type="Proteomes" id="UP001161160">
    <property type="component" value="Unassembled WGS sequence"/>
</dbReference>
<dbReference type="InterPro" id="IPR010131">
    <property type="entry name" value="MdtP/NodT-like"/>
</dbReference>
<feature type="region of interest" description="Disordered" evidence="3">
    <location>
        <begin position="499"/>
        <end position="524"/>
    </location>
</feature>
<protein>
    <submittedName>
        <fullName evidence="4">NodT family efflux transporter outer membrane factor (OMF) lipoprotein</fullName>
    </submittedName>
</protein>
<evidence type="ECO:0000256" key="3">
    <source>
        <dbReference type="SAM" id="MobiDB-lite"/>
    </source>
</evidence>
<keyword evidence="2" id="KW-1134">Transmembrane beta strand</keyword>
<keyword evidence="2" id="KW-0472">Membrane</keyword>
<dbReference type="NCBIfam" id="TIGR01845">
    <property type="entry name" value="outer_NodT"/>
    <property type="match status" value="1"/>
</dbReference>
<name>A0AA43S4G0_9BURK</name>
<organism evidence="4 5">
    <name type="scientific">Polynucleobacter sphagniphilus</name>
    <dbReference type="NCBI Taxonomy" id="1743169"/>
    <lineage>
        <taxon>Bacteria</taxon>
        <taxon>Pseudomonadati</taxon>
        <taxon>Pseudomonadota</taxon>
        <taxon>Betaproteobacteria</taxon>
        <taxon>Burkholderiales</taxon>
        <taxon>Burkholderiaceae</taxon>
        <taxon>Polynucleobacter</taxon>
    </lineage>
</organism>
<evidence type="ECO:0000313" key="4">
    <source>
        <dbReference type="EMBL" id="MDH6502778.1"/>
    </source>
</evidence>
<dbReference type="RefSeq" id="WP_277541836.1">
    <property type="nucleotide sequence ID" value="NZ_JAQFIK010000003.1"/>
</dbReference>
<comment type="similarity">
    <text evidence="1 2">Belongs to the outer membrane factor (OMF) (TC 1.B.17) family.</text>
</comment>
<gene>
    <name evidence="4" type="ORF">M2127_000061</name>
</gene>
<evidence type="ECO:0000256" key="2">
    <source>
        <dbReference type="RuleBase" id="RU362097"/>
    </source>
</evidence>
<feature type="signal peptide" evidence="2">
    <location>
        <begin position="1"/>
        <end position="25"/>
    </location>
</feature>
<dbReference type="PROSITE" id="PS51257">
    <property type="entry name" value="PROKAR_LIPOPROTEIN"/>
    <property type="match status" value="1"/>
</dbReference>
<dbReference type="InterPro" id="IPR003423">
    <property type="entry name" value="OMP_efflux"/>
</dbReference>
<keyword evidence="2" id="KW-0564">Palmitate</keyword>
<evidence type="ECO:0000256" key="1">
    <source>
        <dbReference type="ARBA" id="ARBA00007613"/>
    </source>
</evidence>
<dbReference type="PANTHER" id="PTHR30203">
    <property type="entry name" value="OUTER MEMBRANE CATION EFFLUX PROTEIN"/>
    <property type="match status" value="1"/>
</dbReference>
<sequence length="524" mass="56186">MFFLKSFPRLHLLLPLMAAALSACAVGPDFKQPDVPKVVGFTKTPVSEKLATVPDVPGGTPQEFVKDADISAQWWELYKSPQLNALIKKALQQNPTLGAADAALRSAQENVNAQIGGQYFPAVGLGANGSRQQTPNAAFGLPGNGSNIYNLYNTTVNVSYKLDVFGGARRTVESARAQAEYQQFQLEAAYLSLTSNIVASAIREAALEAQLKATDEILKAQENLAELTEQQLQIGTVSKVDVTSQQALVANTQGDLIGYEKNLSITRNQLAIYTGELPGNADIAAFNLSTLNLPSKLPLSLPSNLVRQRPDIRAAEAQLKSTNALVGVATANLLPQVNLTAAMGSEALTTGALFGPGAALWSVGGGLFQPLFQGGQLQAQRRGAMANYDQAVYQYQATVLNAFKEVADALRALDTGARSLKAASNAERYAYETLDLVQQQYKLGTQSYLAVLYYQSQYQQAKIKSIQAQATRFSDTAALFAALGGGWWNREAPAFQAHSESNSLSNADLTNGLSKNSNDTPREN</sequence>
<dbReference type="Pfam" id="PF02321">
    <property type="entry name" value="OEP"/>
    <property type="match status" value="2"/>
</dbReference>
<dbReference type="AlphaFoldDB" id="A0AA43S4G0"/>
<dbReference type="SUPFAM" id="SSF56954">
    <property type="entry name" value="Outer membrane efflux proteins (OEP)"/>
    <property type="match status" value="1"/>
</dbReference>
<proteinExistence type="inferred from homology"/>
<dbReference type="GO" id="GO:0005886">
    <property type="term" value="C:plasma membrane"/>
    <property type="evidence" value="ECO:0007669"/>
    <property type="project" value="UniProtKB-SubCell"/>
</dbReference>
<comment type="caution">
    <text evidence="4">The sequence shown here is derived from an EMBL/GenBank/DDBJ whole genome shotgun (WGS) entry which is preliminary data.</text>
</comment>
<dbReference type="GO" id="GO:0015562">
    <property type="term" value="F:efflux transmembrane transporter activity"/>
    <property type="evidence" value="ECO:0007669"/>
    <property type="project" value="InterPro"/>
</dbReference>
<comment type="subcellular location">
    <subcellularLocation>
        <location evidence="2">Cell membrane</location>
        <topology evidence="2">Lipid-anchor</topology>
    </subcellularLocation>
</comment>
<feature type="chain" id="PRO_5041487384" evidence="2">
    <location>
        <begin position="26"/>
        <end position="524"/>
    </location>
</feature>
<dbReference type="Gene3D" id="1.20.1600.10">
    <property type="entry name" value="Outer membrane efflux proteins (OEP)"/>
    <property type="match status" value="1"/>
</dbReference>
<keyword evidence="5" id="KW-1185">Reference proteome</keyword>